<proteinExistence type="predicted"/>
<dbReference type="SUPFAM" id="SSF50182">
    <property type="entry name" value="Sm-like ribonucleoproteins"/>
    <property type="match status" value="1"/>
</dbReference>
<evidence type="ECO:0000256" key="3">
    <source>
        <dbReference type="ARBA" id="ARBA00022989"/>
    </source>
</evidence>
<sequence length="262" mass="28338">MQLDWPAIVRSLFSREAVTAVAISILVLGVLLAYLAWRYMHYFLSDAGIDEAVEGTAFERTAQRFGTSTVGLIATLVGISLYIAAMMLAGAVSQRFRDVSLWSPFVAYLPNLFVALFALMIGLIAGDKAKLSVSEKFRSIKLPEAELLPELVKYSIIFLAGLVALGQLGIATEALLIVLAAYAFGLVFLGGLAFKQLLSAGAAGVYLVLSQPYSIGDEVRIQGQRGIVQEVDIFVTHIESEGEEYVVPNDQVFAGGIVRIRD</sequence>
<dbReference type="GO" id="GO:0016020">
    <property type="term" value="C:membrane"/>
    <property type="evidence" value="ECO:0007669"/>
    <property type="project" value="UniProtKB-SubCell"/>
</dbReference>
<dbReference type="Gene3D" id="1.10.287.1260">
    <property type="match status" value="1"/>
</dbReference>
<dbReference type="GO" id="GO:0008381">
    <property type="term" value="F:mechanosensitive monoatomic ion channel activity"/>
    <property type="evidence" value="ECO:0007669"/>
    <property type="project" value="InterPro"/>
</dbReference>
<dbReference type="EMBL" id="WOYG01000001">
    <property type="protein sequence ID" value="NLV10550.1"/>
    <property type="molecule type" value="Genomic_DNA"/>
</dbReference>
<accession>A0A847UG62</accession>
<dbReference type="InterPro" id="IPR045275">
    <property type="entry name" value="MscS_archaea/bacteria_type"/>
</dbReference>
<evidence type="ECO:0000313" key="8">
    <source>
        <dbReference type="Proteomes" id="UP000608662"/>
    </source>
</evidence>
<feature type="transmembrane region" description="Helical" evidence="5">
    <location>
        <begin position="147"/>
        <end position="168"/>
    </location>
</feature>
<gene>
    <name evidence="7" type="ORF">GOC74_11500</name>
</gene>
<feature type="transmembrane region" description="Helical" evidence="5">
    <location>
        <begin position="70"/>
        <end position="93"/>
    </location>
</feature>
<dbReference type="Gene3D" id="2.30.30.60">
    <property type="match status" value="1"/>
</dbReference>
<keyword evidence="2 5" id="KW-0812">Transmembrane</keyword>
<evidence type="ECO:0000256" key="2">
    <source>
        <dbReference type="ARBA" id="ARBA00022692"/>
    </source>
</evidence>
<keyword evidence="4 5" id="KW-0472">Membrane</keyword>
<evidence type="ECO:0000256" key="5">
    <source>
        <dbReference type="SAM" id="Phobius"/>
    </source>
</evidence>
<reference evidence="7" key="1">
    <citation type="submission" date="2019-12" db="EMBL/GenBank/DDBJ databases">
        <title>Whole-genome sequence of Halomicrobium mukohataei pws1.</title>
        <authorList>
            <person name="Verma D.K."/>
            <person name="Gopal K."/>
            <person name="Prasad E.S."/>
        </authorList>
    </citation>
    <scope>NUCLEOTIDE SEQUENCE</scope>
    <source>
        <strain evidence="7">Pws1</strain>
    </source>
</reference>
<dbReference type="InterPro" id="IPR006685">
    <property type="entry name" value="MscS_channel_2nd"/>
</dbReference>
<dbReference type="PANTHER" id="PTHR30221">
    <property type="entry name" value="SMALL-CONDUCTANCE MECHANOSENSITIVE CHANNEL"/>
    <property type="match status" value="1"/>
</dbReference>
<feature type="transmembrane region" description="Helical" evidence="5">
    <location>
        <begin position="20"/>
        <end position="37"/>
    </location>
</feature>
<dbReference type="PANTHER" id="PTHR30221:SF20">
    <property type="entry name" value="SMALL-CONDUCTANCE MECHANOSENSITIVE CHANNEL"/>
    <property type="match status" value="1"/>
</dbReference>
<feature type="domain" description="Mechanosensitive ion channel MscS" evidence="6">
    <location>
        <begin position="202"/>
        <end position="254"/>
    </location>
</feature>
<feature type="transmembrane region" description="Helical" evidence="5">
    <location>
        <begin position="105"/>
        <end position="126"/>
    </location>
</feature>
<comment type="caution">
    <text evidence="7">The sequence shown here is derived from an EMBL/GenBank/DDBJ whole genome shotgun (WGS) entry which is preliminary data.</text>
</comment>
<protein>
    <submittedName>
        <fullName evidence="7">Mechanosensitive ion channel</fullName>
    </submittedName>
</protein>
<comment type="subcellular location">
    <subcellularLocation>
        <location evidence="1">Membrane</location>
    </subcellularLocation>
</comment>
<feature type="transmembrane region" description="Helical" evidence="5">
    <location>
        <begin position="174"/>
        <end position="194"/>
    </location>
</feature>
<dbReference type="OrthoDB" id="313107at2157"/>
<name>A0A847UG62_9EURY</name>
<evidence type="ECO:0000256" key="1">
    <source>
        <dbReference type="ARBA" id="ARBA00004370"/>
    </source>
</evidence>
<dbReference type="InterPro" id="IPR010920">
    <property type="entry name" value="LSM_dom_sf"/>
</dbReference>
<dbReference type="RefSeq" id="WP_170094232.1">
    <property type="nucleotide sequence ID" value="NZ_WOYG01000001.1"/>
</dbReference>
<evidence type="ECO:0000256" key="4">
    <source>
        <dbReference type="ARBA" id="ARBA00023136"/>
    </source>
</evidence>
<organism evidence="7 8">
    <name type="scientific">Halomicrobium mukohataei</name>
    <dbReference type="NCBI Taxonomy" id="57705"/>
    <lineage>
        <taxon>Archaea</taxon>
        <taxon>Methanobacteriati</taxon>
        <taxon>Methanobacteriota</taxon>
        <taxon>Stenosarchaea group</taxon>
        <taxon>Halobacteria</taxon>
        <taxon>Halobacteriales</taxon>
        <taxon>Haloarculaceae</taxon>
        <taxon>Halomicrobium</taxon>
    </lineage>
</organism>
<dbReference type="Pfam" id="PF00924">
    <property type="entry name" value="MS_channel_2nd"/>
    <property type="match status" value="1"/>
</dbReference>
<keyword evidence="3 5" id="KW-1133">Transmembrane helix</keyword>
<dbReference type="InterPro" id="IPR023408">
    <property type="entry name" value="MscS_beta-dom_sf"/>
</dbReference>
<dbReference type="Proteomes" id="UP000608662">
    <property type="component" value="Unassembled WGS sequence"/>
</dbReference>
<dbReference type="AlphaFoldDB" id="A0A847UG62"/>
<evidence type="ECO:0000259" key="6">
    <source>
        <dbReference type="Pfam" id="PF00924"/>
    </source>
</evidence>
<evidence type="ECO:0000313" key="7">
    <source>
        <dbReference type="EMBL" id="NLV10550.1"/>
    </source>
</evidence>